<feature type="compositionally biased region" description="Basic and acidic residues" evidence="5">
    <location>
        <begin position="690"/>
        <end position="709"/>
    </location>
</feature>
<feature type="region of interest" description="Disordered" evidence="5">
    <location>
        <begin position="598"/>
        <end position="709"/>
    </location>
</feature>
<evidence type="ECO:0000256" key="4">
    <source>
        <dbReference type="RuleBase" id="RU367133"/>
    </source>
</evidence>
<evidence type="ECO:0000313" key="6">
    <source>
        <dbReference type="Proteomes" id="UP000694843"/>
    </source>
</evidence>
<dbReference type="PANTHER" id="PTHR13091:SF0">
    <property type="entry name" value="NONSENSE-MEDIATED MRNA DECAY FACTOR SMG8"/>
    <property type="match status" value="1"/>
</dbReference>
<dbReference type="GO" id="GO:0000184">
    <property type="term" value="P:nuclear-transcribed mRNA catabolic process, nonsense-mediated decay"/>
    <property type="evidence" value="ECO:0007669"/>
    <property type="project" value="UniProtKB-UniRule"/>
</dbReference>
<evidence type="ECO:0000313" key="7">
    <source>
        <dbReference type="RefSeq" id="XP_018021451.1"/>
    </source>
</evidence>
<evidence type="ECO:0000256" key="2">
    <source>
        <dbReference type="ARBA" id="ARBA00023161"/>
    </source>
</evidence>
<organism evidence="6 7">
    <name type="scientific">Hyalella azteca</name>
    <name type="common">Amphipod</name>
    <dbReference type="NCBI Taxonomy" id="294128"/>
    <lineage>
        <taxon>Eukaryota</taxon>
        <taxon>Metazoa</taxon>
        <taxon>Ecdysozoa</taxon>
        <taxon>Arthropoda</taxon>
        <taxon>Crustacea</taxon>
        <taxon>Multicrustacea</taxon>
        <taxon>Malacostraca</taxon>
        <taxon>Eumalacostraca</taxon>
        <taxon>Peracarida</taxon>
        <taxon>Amphipoda</taxon>
        <taxon>Senticaudata</taxon>
        <taxon>Talitrida</taxon>
        <taxon>Talitroidea</taxon>
        <taxon>Hyalellidae</taxon>
        <taxon>Hyalella</taxon>
    </lineage>
</organism>
<reference evidence="7" key="1">
    <citation type="submission" date="2025-08" db="UniProtKB">
        <authorList>
            <consortium name="RefSeq"/>
        </authorList>
    </citation>
    <scope>IDENTIFICATION</scope>
    <source>
        <tissue evidence="7">Whole organism</tissue>
    </source>
</reference>
<dbReference type="GeneID" id="108677697"/>
<gene>
    <name evidence="7" type="primary">LOC108677697</name>
</gene>
<dbReference type="Pfam" id="PF10220">
    <property type="entry name" value="Smg8_Smg9"/>
    <property type="match status" value="1"/>
</dbReference>
<comment type="similarity">
    <text evidence="1 4">Belongs to the SMG8 family.</text>
</comment>
<dbReference type="OMA" id="HVCHIVV"/>
<sequence length="1012" mass="112989">MKEIFTGPFQIPFKIDNGSLIVGDESVAVVSIVGQSELEDGCDKAAVLRLMLGYSISKPLHLQPLQLDDSLVLLNGWYDKSLRVVFLHLVGCQDQAFLNSEAVNDLYEKKDSVAATSLLDQQYKRALLFVFSMSHFVLWRFTTHVLDTTCITTLRSLHEIRTEVLQAVSSALQEVGDVPLSWVNCGRLCCPRLLFLFSDAFLDAEELAHQLGPEGEPVSVDNALRTVERSLEDQIYRLMRRTWIITNNTANALVSLPPRKQYVYLVSRQQQSIPTQDQALSALEQLCSGSFQESAAAVDLMRCSLHALDNAQLLDDSGVAQRSGGGAAVTRKKQRALPDVLALNLLNAHISDRETNNERRFSSFLQQHISSALSGGFDDNVGRSNTVPVFVLPKLATWLSAANRLYQLFITPEKDETLSADVLERLTLESSELKFVRNTCRKAYESALGFYTFNVPQHYPVHTHQDKLLESIACYRRLSCACAFTKEFEERLVRECEQHWQDGRLGCEQLSLTGHICQCPRQDHPTLLHEPSGKELPDHKFGAQFVKHCNCGHSKGRMQDSVVLRALNHDFYAQLEEVCCGQLERYCFPSRENCEPHVMDGPFLRPDPPDKGDKSSMPRRTQSVWERMSVPELPGSEDGSESSADVSEVSKIRDEDSSADEAEHSLSDDHEINEDQDKEKQPLQDDETDDHGSHEQLPDDGYEPHHRSAETASNLAAAMAELQLDDTNDGRAKQEQSITRVHSHQIFTADEDAVQKSSSNHFLLDPMVSSDSPPDFVPLYSSWSLVCVGASSLYSHTIGIIDQPGFVSSSNFLLPWDYTVKVHNRSDWRAIEQRLGRKSKEKINIKGNEFSVKIFIGTEYECSAGHRFLMSGPKTPLYSKQGHPTISGRTIALSAICPLYHPCICRETKTLGLHLAQLTRLHVVTPKAPVHVILNPRIQPGSAPCPTYFPIAGGDSGIELRPGHYWVMRLPSVYATDAGPFYPPDPSQQVGVENGCLLPGCFSVSEVTFKIL</sequence>
<dbReference type="InterPro" id="IPR019354">
    <property type="entry name" value="SMG8-like"/>
</dbReference>
<protein>
    <recommendedName>
        <fullName evidence="3 4">Nonsense-mediated mRNA decay factor SMG8</fullName>
    </recommendedName>
</protein>
<dbReference type="Proteomes" id="UP000694843">
    <property type="component" value="Unplaced"/>
</dbReference>
<comment type="function">
    <text evidence="4">Involved in nonsense-mediated decay (NMD) of mRNAs containing premature stop codons.</text>
</comment>
<accession>A0A8B7P8G5</accession>
<evidence type="ECO:0000256" key="5">
    <source>
        <dbReference type="SAM" id="MobiDB-lite"/>
    </source>
</evidence>
<evidence type="ECO:0000256" key="3">
    <source>
        <dbReference type="ARBA" id="ARBA00029509"/>
    </source>
</evidence>
<keyword evidence="2 4" id="KW-0866">Nonsense-mediated mRNA decay</keyword>
<dbReference type="PANTHER" id="PTHR13091">
    <property type="entry name" value="AMPLIFIED IN BREAST CANCER 2-RELATED"/>
    <property type="match status" value="1"/>
</dbReference>
<dbReference type="RefSeq" id="XP_018021451.1">
    <property type="nucleotide sequence ID" value="XM_018165962.2"/>
</dbReference>
<dbReference type="OrthoDB" id="63589at2759"/>
<evidence type="ECO:0000256" key="1">
    <source>
        <dbReference type="ARBA" id="ARBA00006443"/>
    </source>
</evidence>
<name>A0A8B7P8G5_HYAAZ</name>
<dbReference type="AlphaFoldDB" id="A0A8B7P8G5"/>
<keyword evidence="6" id="KW-1185">Reference proteome</keyword>
<feature type="compositionally biased region" description="Basic and acidic residues" evidence="5">
    <location>
        <begin position="648"/>
        <end position="683"/>
    </location>
</feature>
<feature type="compositionally biased region" description="Basic and acidic residues" evidence="5">
    <location>
        <begin position="607"/>
        <end position="616"/>
    </location>
</feature>
<proteinExistence type="inferred from homology"/>
<dbReference type="KEGG" id="hazt:108677697"/>